<feature type="compositionally biased region" description="Acidic residues" evidence="1">
    <location>
        <begin position="531"/>
        <end position="541"/>
    </location>
</feature>
<evidence type="ECO:0008006" key="4">
    <source>
        <dbReference type="Google" id="ProtNLM"/>
    </source>
</evidence>
<feature type="region of interest" description="Disordered" evidence="1">
    <location>
        <begin position="262"/>
        <end position="285"/>
    </location>
</feature>
<feature type="compositionally biased region" description="Low complexity" evidence="1">
    <location>
        <begin position="495"/>
        <end position="511"/>
    </location>
</feature>
<feature type="region of interest" description="Disordered" evidence="1">
    <location>
        <begin position="399"/>
        <end position="424"/>
    </location>
</feature>
<reference evidence="2" key="1">
    <citation type="submission" date="2022-10" db="EMBL/GenBank/DDBJ databases">
        <title>Culturing micro-colonial fungi from biological soil crusts in the Mojave desert and describing Neophaeococcomyces mojavensis, and introducing the new genera and species Taxawa tesnikishii.</title>
        <authorList>
            <person name="Kurbessoian T."/>
            <person name="Stajich J.E."/>
        </authorList>
    </citation>
    <scope>NUCLEOTIDE SEQUENCE</scope>
    <source>
        <strain evidence="2">TK_41</strain>
    </source>
</reference>
<accession>A0AA39CJP7</accession>
<evidence type="ECO:0000256" key="1">
    <source>
        <dbReference type="SAM" id="MobiDB-lite"/>
    </source>
</evidence>
<feature type="compositionally biased region" description="Pro residues" evidence="1">
    <location>
        <begin position="7"/>
        <end position="17"/>
    </location>
</feature>
<dbReference type="PANTHER" id="PTHR38166">
    <property type="entry name" value="C2H2-TYPE DOMAIN-CONTAINING PROTEIN-RELATED"/>
    <property type="match status" value="1"/>
</dbReference>
<sequence length="770" mass="86081">MGRGDGKPPPPPPPPRRPTVFGRRIVKSTAWAEKSLQPLLPQKQAPVSVPYHNDGQRSNIASDQNLNRNIGVDPLFIEEIQFVSPADFLAKIPVDYSIPQPPSNLMPSPASEFHSSYSTIPSLISDSSTPYSGVFSSAFATVSDTDCQKSYGEPSQAFTWNEHLPWRPRGFVRESREPRNEATDDQGTEFQTLNMTSTSPVKVIVTSGALRKGDTSPIPDPSEDALHNPWEPYWDAQNNPWETEEFLKVSPLETEEYVPDNSWERKDPTVDVTGNPWEGTEYDKDNQREAGDHEELGMRQAQPSSSILIPRNAPILNAENGLPDRSVSLRRSKSVPSRLANPVQQDMPAKEEIPVEELSTESTVLMKQLSTWVWYDERVQTGLGDSPMAHEPRRMVEQNTPVSVGREGDDSQPPTSGILGGESPIKSEDLCVESSGEESFVLNENNPSVMDDMMREYLESVAFLLGQVLAREFLSSAPRMTILTPQTSAESSDQSDGSTSDVSASSEAGSSRLHPDPVQSSCGRGRSRGDEEGDDNDEEEEVPHRKKPRLNQCDSQNPESHPLLACPYAKYDPIRYSERNSNLEEKRYRRCSTICLTSIARLKQHLYRVHNRPEYYCSSCFAIFGSKGEYQEHSRARPACDVKDCPFSEKMDEDQFKSVKRRKPGEEPRAAWFGIFRVLFPTAQLPHSPYVGDKDLPVIAQTAEQYMDFLVDNLPRRASLAIGPSFTDENPMFQYLLSSVIEQSLGIIIQELYGEFRALEPVTQSNSDGG</sequence>
<gene>
    <name evidence="2" type="ORF">H2200_005517</name>
</gene>
<proteinExistence type="predicted"/>
<dbReference type="AlphaFoldDB" id="A0AA39CJP7"/>
<feature type="compositionally biased region" description="Polar residues" evidence="1">
    <location>
        <begin position="485"/>
        <end position="494"/>
    </location>
</feature>
<feature type="region of interest" description="Disordered" evidence="1">
    <location>
        <begin position="485"/>
        <end position="561"/>
    </location>
</feature>
<comment type="caution">
    <text evidence="2">The sequence shown here is derived from an EMBL/GenBank/DDBJ whole genome shotgun (WGS) entry which is preliminary data.</text>
</comment>
<evidence type="ECO:0000313" key="3">
    <source>
        <dbReference type="Proteomes" id="UP001172673"/>
    </source>
</evidence>
<organism evidence="2 3">
    <name type="scientific">Cladophialophora chaetospira</name>
    <dbReference type="NCBI Taxonomy" id="386627"/>
    <lineage>
        <taxon>Eukaryota</taxon>
        <taxon>Fungi</taxon>
        <taxon>Dikarya</taxon>
        <taxon>Ascomycota</taxon>
        <taxon>Pezizomycotina</taxon>
        <taxon>Eurotiomycetes</taxon>
        <taxon>Chaetothyriomycetidae</taxon>
        <taxon>Chaetothyriales</taxon>
        <taxon>Herpotrichiellaceae</taxon>
        <taxon>Cladophialophora</taxon>
    </lineage>
</organism>
<dbReference type="EMBL" id="JAPDRK010000007">
    <property type="protein sequence ID" value="KAJ9610740.1"/>
    <property type="molecule type" value="Genomic_DNA"/>
</dbReference>
<dbReference type="Proteomes" id="UP001172673">
    <property type="component" value="Unassembled WGS sequence"/>
</dbReference>
<keyword evidence="3" id="KW-1185">Reference proteome</keyword>
<protein>
    <recommendedName>
        <fullName evidence="4">C2H2-type domain-containing protein</fullName>
    </recommendedName>
</protein>
<dbReference type="PANTHER" id="PTHR38166:SF1">
    <property type="entry name" value="C2H2-TYPE DOMAIN-CONTAINING PROTEIN"/>
    <property type="match status" value="1"/>
</dbReference>
<evidence type="ECO:0000313" key="2">
    <source>
        <dbReference type="EMBL" id="KAJ9610740.1"/>
    </source>
</evidence>
<name>A0AA39CJP7_9EURO</name>
<feature type="region of interest" description="Disordered" evidence="1">
    <location>
        <begin position="1"/>
        <end position="20"/>
    </location>
</feature>
<feature type="region of interest" description="Disordered" evidence="1">
    <location>
        <begin position="37"/>
        <end position="62"/>
    </location>
</feature>